<dbReference type="EMBL" id="CAJVPY010073548">
    <property type="protein sequence ID" value="CAG8829615.1"/>
    <property type="molecule type" value="Genomic_DNA"/>
</dbReference>
<dbReference type="Proteomes" id="UP000789405">
    <property type="component" value="Unassembled WGS sequence"/>
</dbReference>
<dbReference type="OrthoDB" id="2471619at2759"/>
<proteinExistence type="predicted"/>
<organism evidence="2 3">
    <name type="scientific">Dentiscutata erythropus</name>
    <dbReference type="NCBI Taxonomy" id="1348616"/>
    <lineage>
        <taxon>Eukaryota</taxon>
        <taxon>Fungi</taxon>
        <taxon>Fungi incertae sedis</taxon>
        <taxon>Mucoromycota</taxon>
        <taxon>Glomeromycotina</taxon>
        <taxon>Glomeromycetes</taxon>
        <taxon>Diversisporales</taxon>
        <taxon>Gigasporaceae</taxon>
        <taxon>Dentiscutata</taxon>
    </lineage>
</organism>
<gene>
    <name evidence="2" type="ORF">DERYTH_LOCUS28721</name>
</gene>
<evidence type="ECO:0000313" key="3">
    <source>
        <dbReference type="Proteomes" id="UP000789405"/>
    </source>
</evidence>
<comment type="caution">
    <text evidence="2">The sequence shown here is derived from an EMBL/GenBank/DDBJ whole genome shotgun (WGS) entry which is preliminary data.</text>
</comment>
<protein>
    <submittedName>
        <fullName evidence="2">21245_t:CDS:1</fullName>
    </submittedName>
</protein>
<feature type="non-terminal residue" evidence="2">
    <location>
        <position position="58"/>
    </location>
</feature>
<reference evidence="2" key="1">
    <citation type="submission" date="2021-06" db="EMBL/GenBank/DDBJ databases">
        <authorList>
            <person name="Kallberg Y."/>
            <person name="Tangrot J."/>
            <person name="Rosling A."/>
        </authorList>
    </citation>
    <scope>NUCLEOTIDE SEQUENCE</scope>
    <source>
        <strain evidence="2">MA453B</strain>
    </source>
</reference>
<feature type="non-terminal residue" evidence="2">
    <location>
        <position position="1"/>
    </location>
</feature>
<feature type="compositionally biased region" description="Acidic residues" evidence="1">
    <location>
        <begin position="49"/>
        <end position="58"/>
    </location>
</feature>
<feature type="region of interest" description="Disordered" evidence="1">
    <location>
        <begin position="33"/>
        <end position="58"/>
    </location>
</feature>
<keyword evidence="3" id="KW-1185">Reference proteome</keyword>
<evidence type="ECO:0000313" key="2">
    <source>
        <dbReference type="EMBL" id="CAG8829615.1"/>
    </source>
</evidence>
<feature type="compositionally biased region" description="Low complexity" evidence="1">
    <location>
        <begin position="33"/>
        <end position="44"/>
    </location>
</feature>
<evidence type="ECO:0000256" key="1">
    <source>
        <dbReference type="SAM" id="MobiDB-lite"/>
    </source>
</evidence>
<accession>A0A9N9KHC6</accession>
<dbReference type="AlphaFoldDB" id="A0A9N9KHC6"/>
<name>A0A9N9KHC6_9GLOM</name>
<sequence length="58" mass="6439">DDLLTRADLILEETVNLKDPIFQENDFIPCKASTNASSDTSDNTVESSVDMDFDLESL</sequence>